<evidence type="ECO:0000256" key="5">
    <source>
        <dbReference type="SAM" id="Phobius"/>
    </source>
</evidence>
<comment type="subcellular location">
    <subcellularLocation>
        <location evidence="1">Membrane</location>
    </subcellularLocation>
</comment>
<dbReference type="Proteomes" id="UP000193240">
    <property type="component" value="Unassembled WGS sequence"/>
</dbReference>
<dbReference type="InParanoid" id="A0A1Y2M774"/>
<keyword evidence="7" id="KW-1185">Reference proteome</keyword>
<sequence length="208" mass="22159">MADDKKRQAKRVAAENGVVNPSGAIILAAAPMYLALVPLTSYLTKPDSICQSLTHALIKLLPGVGVSSITAGRAIPALSALYLFWTFGASGAASAAGQAMSREEGFDNDHPRKHVHNMDGFPLRLRSAHYALMENFPAFALAAALAQILAPNDAQIVNLLGFHVMAKLLVHYPSYLSNIALPRTVAHISATSALVNNMLVMEGPRANY</sequence>
<dbReference type="SUPFAM" id="SSF161084">
    <property type="entry name" value="MAPEG domain-like"/>
    <property type="match status" value="1"/>
</dbReference>
<proteinExistence type="predicted"/>
<evidence type="ECO:0000313" key="6">
    <source>
        <dbReference type="EMBL" id="OSS51940.1"/>
    </source>
</evidence>
<protein>
    <submittedName>
        <fullName evidence="6">Uncharacterized protein</fullName>
    </submittedName>
</protein>
<accession>A0A1Y2M774</accession>
<gene>
    <name evidence="6" type="ORF">B5807_03637</name>
</gene>
<evidence type="ECO:0000256" key="1">
    <source>
        <dbReference type="ARBA" id="ARBA00004370"/>
    </source>
</evidence>
<keyword evidence="4 5" id="KW-0472">Membrane</keyword>
<keyword evidence="2 5" id="KW-0812">Transmembrane</keyword>
<dbReference type="InterPro" id="IPR023352">
    <property type="entry name" value="MAPEG-like_dom_sf"/>
</dbReference>
<dbReference type="GO" id="GO:0016020">
    <property type="term" value="C:membrane"/>
    <property type="evidence" value="ECO:0007669"/>
    <property type="project" value="UniProtKB-SubCell"/>
</dbReference>
<dbReference type="AlphaFoldDB" id="A0A1Y2M774"/>
<name>A0A1Y2M774_EPING</name>
<dbReference type="Gene3D" id="1.20.120.550">
    <property type="entry name" value="Membrane associated eicosanoid/glutathione metabolism-like domain"/>
    <property type="match status" value="1"/>
</dbReference>
<evidence type="ECO:0000256" key="4">
    <source>
        <dbReference type="ARBA" id="ARBA00023136"/>
    </source>
</evidence>
<dbReference type="InterPro" id="IPR001129">
    <property type="entry name" value="Membr-assoc_MAPEG"/>
</dbReference>
<dbReference type="Pfam" id="PF01124">
    <property type="entry name" value="MAPEG"/>
    <property type="match status" value="1"/>
</dbReference>
<dbReference type="OMA" id="FHVMAKL"/>
<dbReference type="PANTHER" id="PTHR35371:SF1">
    <property type="entry name" value="BLR7753 PROTEIN"/>
    <property type="match status" value="1"/>
</dbReference>
<evidence type="ECO:0000256" key="2">
    <source>
        <dbReference type="ARBA" id="ARBA00022692"/>
    </source>
</evidence>
<keyword evidence="3 5" id="KW-1133">Transmembrane helix</keyword>
<evidence type="ECO:0000313" key="7">
    <source>
        <dbReference type="Proteomes" id="UP000193240"/>
    </source>
</evidence>
<reference evidence="6 7" key="1">
    <citation type="journal article" date="2017" name="Genome Announc.">
        <title>Genome sequence of the saprophytic ascomycete Epicoccum nigrum ICMP 19927 strain isolated from New Zealand.</title>
        <authorList>
            <person name="Fokin M."/>
            <person name="Fleetwood D."/>
            <person name="Weir B.S."/>
            <person name="Villas-Boas S.G."/>
        </authorList>
    </citation>
    <scope>NUCLEOTIDE SEQUENCE [LARGE SCALE GENOMIC DNA]</scope>
    <source>
        <strain evidence="6 7">ICMP 19927</strain>
    </source>
</reference>
<dbReference type="EMBL" id="KZ107840">
    <property type="protein sequence ID" value="OSS51940.1"/>
    <property type="molecule type" value="Genomic_DNA"/>
</dbReference>
<feature type="transmembrane region" description="Helical" evidence="5">
    <location>
        <begin position="21"/>
        <end position="43"/>
    </location>
</feature>
<organism evidence="6 7">
    <name type="scientific">Epicoccum nigrum</name>
    <name type="common">Soil fungus</name>
    <name type="synonym">Epicoccum purpurascens</name>
    <dbReference type="NCBI Taxonomy" id="105696"/>
    <lineage>
        <taxon>Eukaryota</taxon>
        <taxon>Fungi</taxon>
        <taxon>Dikarya</taxon>
        <taxon>Ascomycota</taxon>
        <taxon>Pezizomycotina</taxon>
        <taxon>Dothideomycetes</taxon>
        <taxon>Pleosporomycetidae</taxon>
        <taxon>Pleosporales</taxon>
        <taxon>Pleosporineae</taxon>
        <taxon>Didymellaceae</taxon>
        <taxon>Epicoccum</taxon>
    </lineage>
</organism>
<evidence type="ECO:0000256" key="3">
    <source>
        <dbReference type="ARBA" id="ARBA00022989"/>
    </source>
</evidence>
<dbReference type="PANTHER" id="PTHR35371">
    <property type="entry name" value="INNER MEMBRANE PROTEIN"/>
    <property type="match status" value="1"/>
</dbReference>